<reference evidence="1 2" key="1">
    <citation type="journal article" date="2007" name="Appl. Environ. Microbiol.">
        <title>Genome sequence of the cellulolytic gliding bacterium Cytophaga hutchinsonii.</title>
        <authorList>
            <person name="Xie G."/>
            <person name="Bruce D.C."/>
            <person name="Challacombe J.F."/>
            <person name="Chertkov O."/>
            <person name="Detter J.C."/>
            <person name="Gilna P."/>
            <person name="Han C.S."/>
            <person name="Lucas S."/>
            <person name="Misra M."/>
            <person name="Myers G.L."/>
            <person name="Richardson P."/>
            <person name="Tapia R."/>
            <person name="Thayer N."/>
            <person name="Thompson L.S."/>
            <person name="Brettin T.S."/>
            <person name="Henrissat B."/>
            <person name="Wilson D.B."/>
            <person name="McBride M.J."/>
        </authorList>
    </citation>
    <scope>NUCLEOTIDE SEQUENCE [LARGE SCALE GENOMIC DNA]</scope>
    <source>
        <strain evidence="2">ATCC 33406 / DSM 1761 / CIP 103989 / NBRC 15051 / NCIMB 9469 / D465</strain>
    </source>
</reference>
<dbReference type="InterPro" id="IPR053851">
    <property type="entry name" value="DUF6929"/>
</dbReference>
<evidence type="ECO:0000313" key="2">
    <source>
        <dbReference type="Proteomes" id="UP000001822"/>
    </source>
</evidence>
<dbReference type="Pfam" id="PF22000">
    <property type="entry name" value="DUF6929"/>
    <property type="match status" value="1"/>
</dbReference>
<dbReference type="KEGG" id="chu:CHU_3385"/>
<dbReference type="Proteomes" id="UP000001822">
    <property type="component" value="Chromosome"/>
</dbReference>
<dbReference type="EMBL" id="CP000383">
    <property type="protein sequence ID" value="ABG60621.1"/>
    <property type="molecule type" value="Genomic_DNA"/>
</dbReference>
<name>A0A6N4SVJ9_CYTH3</name>
<keyword evidence="2" id="KW-1185">Reference proteome</keyword>
<dbReference type="OrthoDB" id="6710009at2"/>
<evidence type="ECO:0000313" key="1">
    <source>
        <dbReference type="EMBL" id="ABG60621.1"/>
    </source>
</evidence>
<dbReference type="AlphaFoldDB" id="A0A6N4SVJ9"/>
<dbReference type="RefSeq" id="WP_011586729.1">
    <property type="nucleotide sequence ID" value="NC_008255.1"/>
</dbReference>
<proteinExistence type="predicted"/>
<organism evidence="1 2">
    <name type="scientific">Cytophaga hutchinsonii (strain ATCC 33406 / DSM 1761 / CIP 103989 / NBRC 15051 / NCIMB 9469 / D465)</name>
    <dbReference type="NCBI Taxonomy" id="269798"/>
    <lineage>
        <taxon>Bacteria</taxon>
        <taxon>Pseudomonadati</taxon>
        <taxon>Bacteroidota</taxon>
        <taxon>Cytophagia</taxon>
        <taxon>Cytophagales</taxon>
        <taxon>Cytophagaceae</taxon>
        <taxon>Cytophaga</taxon>
    </lineage>
</organism>
<gene>
    <name evidence="1" type="ordered locus">CHU_3385</name>
</gene>
<sequence>MHLSVLKHVHLTSIPSASAVEVVNGNIYIVGDDSSFLYVLKYDLTVLAKVPLFQAKDEDIVENRILKKKKPDLECITRFNINGYPHLLILGSGSKSPRRDVAYLVKLPTPYNKKHLVWEISLVKWYAFLRMNEDVTGISGVLNFEAAAATETYLYVFNRENNAILRFDLVEFVEFIQGHTDGVPFPTIITSELPEIETIRAGFSGADYFDQKLFFTAAAENTSNAIDDGAIMGSAVGILSLDGEEKMRGKLASGFVGHVSAYTLIPEINGLPLKIESISIYEKEGENSYIALAVSDDDMGGSDILMLQLDL</sequence>
<protein>
    <submittedName>
        <fullName evidence="1">Uncharacterized protein</fullName>
    </submittedName>
</protein>
<accession>A0A6N4SVJ9</accession>